<feature type="transmembrane region" description="Helical" evidence="1">
    <location>
        <begin position="100"/>
        <end position="121"/>
    </location>
</feature>
<protein>
    <recommendedName>
        <fullName evidence="4">DUF2975 domain-containing protein</fullName>
    </recommendedName>
</protein>
<evidence type="ECO:0008006" key="4">
    <source>
        <dbReference type="Google" id="ProtNLM"/>
    </source>
</evidence>
<feature type="transmembrane region" description="Helical" evidence="1">
    <location>
        <begin position="133"/>
        <end position="154"/>
    </location>
</feature>
<evidence type="ECO:0000313" key="2">
    <source>
        <dbReference type="EMBL" id="MFK4640671.1"/>
    </source>
</evidence>
<accession>A0ABW8NAQ5</accession>
<evidence type="ECO:0000256" key="1">
    <source>
        <dbReference type="SAM" id="Phobius"/>
    </source>
</evidence>
<organism evidence="2 3">
    <name type="scientific">Paenarthrobacter histidinolovorans</name>
    <dbReference type="NCBI Taxonomy" id="43664"/>
    <lineage>
        <taxon>Bacteria</taxon>
        <taxon>Bacillati</taxon>
        <taxon>Actinomycetota</taxon>
        <taxon>Actinomycetes</taxon>
        <taxon>Micrococcales</taxon>
        <taxon>Micrococcaceae</taxon>
        <taxon>Paenarthrobacter</taxon>
    </lineage>
</organism>
<sequence length="218" mass="22933">METESLTQKPVRITAKVGLWLLLVSTFVIAVGALLRLASTVGYAFNGITTATVPGVGGANPPGPSVLGPKVQQVLQGGSVDLVLRDLHWEALVLNTAASVLGQLTVILVSLVVLMLCWRLLRGVPFAPKLTRSVSVTGAALFLIGLIFPVLQGFSKFLIVNSLDNVMTIESPIGKGSLDYYIANSVDLLPLVLGIALLLLAAVFAKGAHLQRDTEGLV</sequence>
<proteinExistence type="predicted"/>
<keyword evidence="1" id="KW-1133">Transmembrane helix</keyword>
<dbReference type="EMBL" id="JBIYEW010000003">
    <property type="protein sequence ID" value="MFK4640671.1"/>
    <property type="molecule type" value="Genomic_DNA"/>
</dbReference>
<keyword evidence="1" id="KW-0812">Transmembrane</keyword>
<feature type="transmembrane region" description="Helical" evidence="1">
    <location>
        <begin position="17"/>
        <end position="38"/>
    </location>
</feature>
<name>A0ABW8NAQ5_9MICC</name>
<feature type="transmembrane region" description="Helical" evidence="1">
    <location>
        <begin position="188"/>
        <end position="205"/>
    </location>
</feature>
<dbReference type="Proteomes" id="UP001620520">
    <property type="component" value="Unassembled WGS sequence"/>
</dbReference>
<reference evidence="2 3" key="1">
    <citation type="submission" date="2024-10" db="EMBL/GenBank/DDBJ databases">
        <title>Novel secondary metabolite-producing bacteria for plant disease control.</title>
        <authorList>
            <person name="Chevrette M."/>
        </authorList>
    </citation>
    <scope>NUCLEOTIDE SEQUENCE [LARGE SCALE GENOMIC DNA]</scope>
    <source>
        <strain evidence="2 3">J30 TE3557</strain>
    </source>
</reference>
<comment type="caution">
    <text evidence="2">The sequence shown here is derived from an EMBL/GenBank/DDBJ whole genome shotgun (WGS) entry which is preliminary data.</text>
</comment>
<keyword evidence="1" id="KW-0472">Membrane</keyword>
<dbReference type="RefSeq" id="WP_404595242.1">
    <property type="nucleotide sequence ID" value="NZ_JBIYEW010000003.1"/>
</dbReference>
<gene>
    <name evidence="2" type="ORF">ABIA52_003560</name>
</gene>
<evidence type="ECO:0000313" key="3">
    <source>
        <dbReference type="Proteomes" id="UP001620520"/>
    </source>
</evidence>
<keyword evidence="3" id="KW-1185">Reference proteome</keyword>